<feature type="region of interest" description="Disordered" evidence="1">
    <location>
        <begin position="553"/>
        <end position="581"/>
    </location>
</feature>
<feature type="compositionally biased region" description="Polar residues" evidence="1">
    <location>
        <begin position="445"/>
        <end position="460"/>
    </location>
</feature>
<dbReference type="EMBL" id="HBED01050874">
    <property type="protein sequence ID" value="CAD8327335.1"/>
    <property type="molecule type" value="Transcribed_RNA"/>
</dbReference>
<feature type="compositionally biased region" description="Basic and acidic residues" evidence="1">
    <location>
        <begin position="258"/>
        <end position="272"/>
    </location>
</feature>
<protein>
    <submittedName>
        <fullName evidence="2">Uncharacterized protein</fullName>
    </submittedName>
</protein>
<proteinExistence type="predicted"/>
<feature type="compositionally biased region" description="Polar residues" evidence="1">
    <location>
        <begin position="1"/>
        <end position="13"/>
    </location>
</feature>
<accession>A0A7R9WKH2</accession>
<feature type="compositionally biased region" description="Low complexity" evidence="1">
    <location>
        <begin position="197"/>
        <end position="215"/>
    </location>
</feature>
<dbReference type="AlphaFoldDB" id="A0A7R9WKH2"/>
<reference evidence="2" key="1">
    <citation type="submission" date="2021-01" db="EMBL/GenBank/DDBJ databases">
        <authorList>
            <person name="Corre E."/>
            <person name="Pelletier E."/>
            <person name="Niang G."/>
            <person name="Scheremetjew M."/>
            <person name="Finn R."/>
            <person name="Kale V."/>
            <person name="Holt S."/>
            <person name="Cochrane G."/>
            <person name="Meng A."/>
            <person name="Brown T."/>
            <person name="Cohen L."/>
        </authorList>
    </citation>
    <scope>NUCLEOTIDE SEQUENCE</scope>
    <source>
        <strain evidence="2">CCMP147</strain>
    </source>
</reference>
<feature type="compositionally biased region" description="Basic and acidic residues" evidence="1">
    <location>
        <begin position="53"/>
        <end position="62"/>
    </location>
</feature>
<feature type="compositionally biased region" description="Polar residues" evidence="1">
    <location>
        <begin position="612"/>
        <end position="631"/>
    </location>
</feature>
<gene>
    <name evidence="2" type="ORF">TDUB1175_LOCUS25762</name>
</gene>
<feature type="region of interest" description="Disordered" evidence="1">
    <location>
        <begin position="598"/>
        <end position="631"/>
    </location>
</feature>
<feature type="compositionally biased region" description="Basic residues" evidence="1">
    <location>
        <begin position="178"/>
        <end position="190"/>
    </location>
</feature>
<evidence type="ECO:0000256" key="1">
    <source>
        <dbReference type="SAM" id="MobiDB-lite"/>
    </source>
</evidence>
<name>A0A7R9WKH2_9STRA</name>
<feature type="region of interest" description="Disordered" evidence="1">
    <location>
        <begin position="1"/>
        <end position="121"/>
    </location>
</feature>
<organism evidence="2">
    <name type="scientific">Pseudictyota dubia</name>
    <dbReference type="NCBI Taxonomy" id="2749911"/>
    <lineage>
        <taxon>Eukaryota</taxon>
        <taxon>Sar</taxon>
        <taxon>Stramenopiles</taxon>
        <taxon>Ochrophyta</taxon>
        <taxon>Bacillariophyta</taxon>
        <taxon>Mediophyceae</taxon>
        <taxon>Biddulphiophycidae</taxon>
        <taxon>Eupodiscales</taxon>
        <taxon>Odontellaceae</taxon>
        <taxon>Pseudictyota</taxon>
    </lineage>
</organism>
<feature type="compositionally biased region" description="Basic and acidic residues" evidence="1">
    <location>
        <begin position="27"/>
        <end position="42"/>
    </location>
</feature>
<evidence type="ECO:0000313" key="2">
    <source>
        <dbReference type="EMBL" id="CAD8327335.1"/>
    </source>
</evidence>
<sequence>MSVSSIDSLNTVDLSGDDGEETVSRNQAEKGKSAALIERELCEQLDTSTYLSQRKDKTEHTPKTARTSVSEGVPAVISKDGNSSNISLPSYFGLHPSPVGARGSKGGKPVARRRSSTRKSIEKLLCEQPDDITWAVARELVLSAKGSLEIALSDAAAEMQSFEDRIPAAVEENEANPKKARPRSIRRRSTRGKDESGAGSSHGAHSVRSAHSRSSLPPTFKAPSAVGAFFEERKNGDAKTVKAAMSGCVTAAGSNDENDTHTVKSAHSRESGESVGTSGNKDNKTVARRRSSRRTSVPTIEKLLCEQLDITWAGARELVLSAKESLGIEMNEWMTEVLRKEDIIEAAIKENKVNPKKARPKLTRHLSLVRKGESGAGSTRSAHSIPRVRSSNSLLMPYTVASEAAALREKKEKKDAKMSAAAKAALSSGISAAVSNDESEVHTAKSAQSTESGGSVSTSRDLSKAKPVPLRRKSGRRTSAPTIEKELCERLDITWAGARELVLSAKGTLGIALGDIAAEQSRRGDIMQAAAKENEASPKKSRPRKVLTRCHSSGEIAGLPSARKGENSTGSSHGARCSLQRSQSLISVPSKSNKLRLTAAASVEQHGDNEATSKNNSSKLYSPKSVVNSIY</sequence>
<feature type="region of interest" description="Disordered" evidence="1">
    <location>
        <begin position="251"/>
        <end position="296"/>
    </location>
</feature>
<feature type="region of interest" description="Disordered" evidence="1">
    <location>
        <begin position="437"/>
        <end position="481"/>
    </location>
</feature>
<feature type="region of interest" description="Disordered" evidence="1">
    <location>
        <begin position="167"/>
        <end position="220"/>
    </location>
</feature>